<evidence type="ECO:0000313" key="2">
    <source>
        <dbReference type="EMBL" id="PSV89364.1"/>
    </source>
</evidence>
<dbReference type="GO" id="GO:0005524">
    <property type="term" value="F:ATP binding"/>
    <property type="evidence" value="ECO:0007669"/>
    <property type="project" value="InterPro"/>
</dbReference>
<dbReference type="InterPro" id="IPR027417">
    <property type="entry name" value="P-loop_NTPase"/>
</dbReference>
<accession>A0A2T3M9S3</accession>
<dbReference type="SMART" id="SM00382">
    <property type="entry name" value="AAA"/>
    <property type="match status" value="1"/>
</dbReference>
<dbReference type="PANTHER" id="PTHR43581:SF2">
    <property type="entry name" value="EXCINUCLEASE ATPASE SUBUNIT"/>
    <property type="match status" value="1"/>
</dbReference>
<dbReference type="Gene3D" id="3.40.50.300">
    <property type="entry name" value="P-loop containing nucleotide triphosphate hydrolases"/>
    <property type="match status" value="1"/>
</dbReference>
<name>A0A2T3M9S3_9GAMM</name>
<dbReference type="RefSeq" id="WP_107238053.1">
    <property type="nucleotide sequence ID" value="NZ_PYLW01000034.1"/>
</dbReference>
<gene>
    <name evidence="2" type="ORF">C9I88_19000</name>
</gene>
<dbReference type="InterPro" id="IPR003959">
    <property type="entry name" value="ATPase_AAA_core"/>
</dbReference>
<proteinExistence type="predicted"/>
<dbReference type="InterPro" id="IPR051396">
    <property type="entry name" value="Bact_Antivir_Def_Nuclease"/>
</dbReference>
<comment type="caution">
    <text evidence="2">The sequence shown here is derived from an EMBL/GenBank/DDBJ whole genome shotgun (WGS) entry which is preliminary data.</text>
</comment>
<feature type="domain" description="AAA+ ATPase" evidence="1">
    <location>
        <begin position="25"/>
        <end position="419"/>
    </location>
</feature>
<evidence type="ECO:0000313" key="3">
    <source>
        <dbReference type="Proteomes" id="UP000241954"/>
    </source>
</evidence>
<dbReference type="InterPro" id="IPR003593">
    <property type="entry name" value="AAA+_ATPase"/>
</dbReference>
<dbReference type="Pfam" id="PF13304">
    <property type="entry name" value="AAA_21"/>
    <property type="match status" value="1"/>
</dbReference>
<dbReference type="GO" id="GO:0016887">
    <property type="term" value="F:ATP hydrolysis activity"/>
    <property type="evidence" value="ECO:0007669"/>
    <property type="project" value="InterPro"/>
</dbReference>
<reference evidence="2 3" key="1">
    <citation type="submission" date="2018-01" db="EMBL/GenBank/DDBJ databases">
        <title>Whole genome sequencing of Histamine producing bacteria.</title>
        <authorList>
            <person name="Butler K."/>
        </authorList>
    </citation>
    <scope>NUCLEOTIDE SEQUENCE [LARGE SCALE GENOMIC DNA]</scope>
    <source>
        <strain evidence="2 3">NCIMB 13481</strain>
    </source>
</reference>
<organism evidence="2 3">
    <name type="scientific">Photobacterium iliopiscarium</name>
    <dbReference type="NCBI Taxonomy" id="56192"/>
    <lineage>
        <taxon>Bacteria</taxon>
        <taxon>Pseudomonadati</taxon>
        <taxon>Pseudomonadota</taxon>
        <taxon>Gammaproteobacteria</taxon>
        <taxon>Vibrionales</taxon>
        <taxon>Vibrionaceae</taxon>
        <taxon>Photobacterium</taxon>
    </lineage>
</organism>
<evidence type="ECO:0000259" key="1">
    <source>
        <dbReference type="SMART" id="SM00382"/>
    </source>
</evidence>
<dbReference type="AlphaFoldDB" id="A0A2T3M9S3"/>
<dbReference type="EMBL" id="PYLW01000034">
    <property type="protein sequence ID" value="PSV89364.1"/>
    <property type="molecule type" value="Genomic_DNA"/>
</dbReference>
<dbReference type="SUPFAM" id="SSF52540">
    <property type="entry name" value="P-loop containing nucleoside triphosphate hydrolases"/>
    <property type="match status" value="1"/>
</dbReference>
<protein>
    <recommendedName>
        <fullName evidence="1">AAA+ ATPase domain-containing protein</fullName>
    </recommendedName>
</protein>
<dbReference type="Proteomes" id="UP000241954">
    <property type="component" value="Unassembled WGS sequence"/>
</dbReference>
<sequence length="421" mass="47572">MLRIERIKIFDFKSKSRTVEAEMSKDNVSVLYGPNGCGKTSFLKVIHAILAQDESALIQNGISKVEITISKDGEFSDIVVDKNGDGDFEWGEILASELTESSSLSLGVDRGITSATQKIDPGYIVDFFRHPKRRRYLNNDIPTGLVAEELTDFIRHHQSRVRRNRTGLNLNKQHLYLQNIKIDNIEELLIDRYRHARMMASRKIQSALFDTLAASISLDDKSGKDQVNLPDNFEEKLIINRERIIEALDDGSENKFKNKVVEILNTLDEESGFDEVAKHPVLSQLFMNIITELDVEKLILSSINLLVDTFNDYLIEGKKLVVTNREVYIKVKKDRHSANDLSSGERHILTFLSLVLFEGAGRNILIIDEPEISLNIAWQRELLTLFGNLIPDTQIIVASHSPALVKGNPSYLTELVLGGEI</sequence>
<dbReference type="PANTHER" id="PTHR43581">
    <property type="entry name" value="ATP/GTP PHOSPHATASE"/>
    <property type="match status" value="1"/>
</dbReference>